<proteinExistence type="predicted"/>
<feature type="transmembrane region" description="Helical" evidence="1">
    <location>
        <begin position="137"/>
        <end position="157"/>
    </location>
</feature>
<keyword evidence="1" id="KW-0812">Transmembrane</keyword>
<protein>
    <recommendedName>
        <fullName evidence="2">VanZ-like domain-containing protein</fullName>
    </recommendedName>
</protein>
<dbReference type="Proteomes" id="UP000037392">
    <property type="component" value="Unassembled WGS sequence"/>
</dbReference>
<gene>
    <name evidence="3" type="ORF">HMPREF9470_03951</name>
</gene>
<dbReference type="Pfam" id="PF04892">
    <property type="entry name" value="VanZ"/>
    <property type="match status" value="1"/>
</dbReference>
<dbReference type="AlphaFoldDB" id="A0A0J9BWB0"/>
<dbReference type="EMBL" id="ADLK01000029">
    <property type="protein sequence ID" value="KMW16451.1"/>
    <property type="molecule type" value="Genomic_DNA"/>
</dbReference>
<name>A0A0J9BWB0_9FIRM</name>
<sequence>MAQGEQRRKEMNNRKTSGGLRNAWLWVLVVYIGIIYGNSLTPASISSRQSGFLLEQSHRFLELLGYDSAWLTEHIIRKTAHFVEYAGLGCILCAWSRTWIPGVRRLRTAGEMAFIVPFVDETIQLFVSGRSGQISDVWLDFCGVMCGLLLAAALAGWRGSKTDRSKKDRSKKDRSNTG</sequence>
<evidence type="ECO:0000259" key="2">
    <source>
        <dbReference type="Pfam" id="PF04892"/>
    </source>
</evidence>
<dbReference type="GeneID" id="93161689"/>
<keyword evidence="1" id="KW-0472">Membrane</keyword>
<dbReference type="OrthoDB" id="291892at2"/>
<dbReference type="NCBIfam" id="NF037970">
    <property type="entry name" value="vanZ_1"/>
    <property type="match status" value="1"/>
</dbReference>
<feature type="transmembrane region" description="Helical" evidence="1">
    <location>
        <begin position="20"/>
        <end position="37"/>
    </location>
</feature>
<dbReference type="InterPro" id="IPR006976">
    <property type="entry name" value="VanZ-like"/>
</dbReference>
<organism evidence="3 4">
    <name type="scientific">[Clostridium] citroniae WAL-19142</name>
    <dbReference type="NCBI Taxonomy" id="742734"/>
    <lineage>
        <taxon>Bacteria</taxon>
        <taxon>Bacillati</taxon>
        <taxon>Bacillota</taxon>
        <taxon>Clostridia</taxon>
        <taxon>Lachnospirales</taxon>
        <taxon>Lachnospiraceae</taxon>
        <taxon>Enterocloster</taxon>
    </lineage>
</organism>
<feature type="domain" description="VanZ-like" evidence="2">
    <location>
        <begin position="29"/>
        <end position="152"/>
    </location>
</feature>
<evidence type="ECO:0000256" key="1">
    <source>
        <dbReference type="SAM" id="Phobius"/>
    </source>
</evidence>
<evidence type="ECO:0000313" key="4">
    <source>
        <dbReference type="Proteomes" id="UP000037392"/>
    </source>
</evidence>
<evidence type="ECO:0000313" key="3">
    <source>
        <dbReference type="EMBL" id="KMW16451.1"/>
    </source>
</evidence>
<dbReference type="PATRIC" id="fig|742734.4.peg.4236"/>
<comment type="caution">
    <text evidence="3">The sequence shown here is derived from an EMBL/GenBank/DDBJ whole genome shotgun (WGS) entry which is preliminary data.</text>
</comment>
<keyword evidence="1" id="KW-1133">Transmembrane helix</keyword>
<accession>A0A0J9BWB0</accession>
<reference evidence="3 4" key="1">
    <citation type="submission" date="2011-04" db="EMBL/GenBank/DDBJ databases">
        <title>The Genome Sequence of Clostridium citroniae WAL-19142.</title>
        <authorList>
            <consortium name="The Broad Institute Genome Sequencing Platform"/>
            <person name="Earl A."/>
            <person name="Ward D."/>
            <person name="Feldgarden M."/>
            <person name="Gevers D."/>
            <person name="Warren Y.A."/>
            <person name="Tyrrell K.L."/>
            <person name="Citron D.M."/>
            <person name="Goldstein E.J."/>
            <person name="Daigneault M."/>
            <person name="Allen-Vercoe E."/>
            <person name="Young S.K."/>
            <person name="Zeng Q."/>
            <person name="Gargeya S."/>
            <person name="Fitzgerald M."/>
            <person name="Haas B."/>
            <person name="Abouelleil A."/>
            <person name="Alvarado L."/>
            <person name="Arachchi H.M."/>
            <person name="Berlin A."/>
            <person name="Brown A."/>
            <person name="Chapman S.B."/>
            <person name="Chen Z."/>
            <person name="Dunbar C."/>
            <person name="Freedman E."/>
            <person name="Gearin G."/>
            <person name="Gellesch M."/>
            <person name="Goldberg J."/>
            <person name="Griggs A."/>
            <person name="Gujja S."/>
            <person name="Heilman E.R."/>
            <person name="Heiman D."/>
            <person name="Howarth C."/>
            <person name="Larson L."/>
            <person name="Lui A."/>
            <person name="MacDonald P.J."/>
            <person name="Mehta T."/>
            <person name="Montmayeur A."/>
            <person name="Murphy C."/>
            <person name="Neiman D."/>
            <person name="Pearson M."/>
            <person name="Priest M."/>
            <person name="Roberts A."/>
            <person name="Saif S."/>
            <person name="Shea T."/>
            <person name="Shenoy N."/>
            <person name="Sisk P."/>
            <person name="Stolte C."/>
            <person name="Sykes S."/>
            <person name="White J."/>
            <person name="Yandava C."/>
            <person name="Wortman J."/>
            <person name="Nusbaum C."/>
            <person name="Birren B."/>
        </authorList>
    </citation>
    <scope>NUCLEOTIDE SEQUENCE [LARGE SCALE GENOMIC DNA]</scope>
    <source>
        <strain evidence="3 4">WAL-19142</strain>
    </source>
</reference>
<dbReference type="RefSeq" id="WP_156200148.1">
    <property type="nucleotide sequence ID" value="NZ_KQ235881.1"/>
</dbReference>